<gene>
    <name evidence="1" type="ORF">NCTC11190_01227</name>
</gene>
<dbReference type="Pfam" id="PF13899">
    <property type="entry name" value="Thioredoxin_7"/>
    <property type="match status" value="1"/>
</dbReference>
<accession>A0A379MSZ6</accession>
<organism evidence="1 2">
    <name type="scientific">Rikenella microfusus</name>
    <dbReference type="NCBI Taxonomy" id="28139"/>
    <lineage>
        <taxon>Bacteria</taxon>
        <taxon>Pseudomonadati</taxon>
        <taxon>Bacteroidota</taxon>
        <taxon>Bacteroidia</taxon>
        <taxon>Bacteroidales</taxon>
        <taxon>Rikenellaceae</taxon>
        <taxon>Rikenella</taxon>
    </lineage>
</organism>
<evidence type="ECO:0000313" key="2">
    <source>
        <dbReference type="Proteomes" id="UP000255233"/>
    </source>
</evidence>
<dbReference type="PANTHER" id="PTHR46424">
    <property type="entry name" value="UBX DOMAIN-CONTAINING PROTEIN 4"/>
    <property type="match status" value="1"/>
</dbReference>
<dbReference type="Proteomes" id="UP000255233">
    <property type="component" value="Unassembled WGS sequence"/>
</dbReference>
<sequence length="351" mass="38077">MIGILLGSLFLGNARAAETPADTLKRGLTYWGSDPYAALAVAKRQRKLLLVEFYAEWNRRSRWMSERVLGDSTVRELVESHFVAVRVPTETSAGADLAALYQVTGYPAILIFSSNGDVLDKIDVTLDEEDFLQRLQTILMTVQGAGTWRLRQVYAAAERSDTDATDAAAAEFLGGQLPQDVASAAIWPLFENSVVVRYGSTAFNYLVSYADLFRGRIGRDKVDAVLTEALMQSMLPYVVGSVPYGADVTGGIIAAAEGLDLPSALALRSMADVAALRRAEDLALFVARLGLLLDLVPETYHLPLAVSLDVVAERGTREAKNAALKIVNRVRTSLRSPANAAILESLGDRLK</sequence>
<name>A0A379MSZ6_9BACT</name>
<dbReference type="STRING" id="880526.GCA_000427365_00218"/>
<dbReference type="EMBL" id="UGVL01000001">
    <property type="protein sequence ID" value="SUE34010.1"/>
    <property type="molecule type" value="Genomic_DNA"/>
</dbReference>
<keyword evidence="2" id="KW-1185">Reference proteome</keyword>
<evidence type="ECO:0000313" key="1">
    <source>
        <dbReference type="EMBL" id="SUE34010.1"/>
    </source>
</evidence>
<dbReference type="SUPFAM" id="SSF52833">
    <property type="entry name" value="Thioredoxin-like"/>
    <property type="match status" value="1"/>
</dbReference>
<dbReference type="PANTHER" id="PTHR46424:SF1">
    <property type="entry name" value="UBX DOMAIN-CONTAINING PROTEIN 4"/>
    <property type="match status" value="1"/>
</dbReference>
<dbReference type="AlphaFoldDB" id="A0A379MSZ6"/>
<protein>
    <submittedName>
        <fullName evidence="1">Thiol:disulfide interchange protein</fullName>
    </submittedName>
</protein>
<dbReference type="GO" id="GO:0036503">
    <property type="term" value="P:ERAD pathway"/>
    <property type="evidence" value="ECO:0007669"/>
    <property type="project" value="TreeGrafter"/>
</dbReference>
<proteinExistence type="predicted"/>
<reference evidence="1 2" key="1">
    <citation type="submission" date="2018-06" db="EMBL/GenBank/DDBJ databases">
        <authorList>
            <consortium name="Pathogen Informatics"/>
            <person name="Doyle S."/>
        </authorList>
    </citation>
    <scope>NUCLEOTIDE SEQUENCE [LARGE SCALE GENOMIC DNA]</scope>
    <source>
        <strain evidence="1 2">NCTC11190</strain>
    </source>
</reference>
<dbReference type="Gene3D" id="3.40.30.10">
    <property type="entry name" value="Glutaredoxin"/>
    <property type="match status" value="1"/>
</dbReference>
<dbReference type="InterPro" id="IPR036249">
    <property type="entry name" value="Thioredoxin-like_sf"/>
</dbReference>